<protein>
    <submittedName>
        <fullName evidence="2">Uncharacterized protein</fullName>
    </submittedName>
</protein>
<keyword evidence="1" id="KW-0472">Membrane</keyword>
<organism evidence="2 3">
    <name type="scientific">Thiothrix caldifontis</name>
    <dbReference type="NCBI Taxonomy" id="525918"/>
    <lineage>
        <taxon>Bacteria</taxon>
        <taxon>Pseudomonadati</taxon>
        <taxon>Pseudomonadota</taxon>
        <taxon>Gammaproteobacteria</taxon>
        <taxon>Thiotrichales</taxon>
        <taxon>Thiotrichaceae</taxon>
        <taxon>Thiothrix</taxon>
    </lineage>
</organism>
<dbReference type="AlphaFoldDB" id="A0A1H4B322"/>
<evidence type="ECO:0000256" key="1">
    <source>
        <dbReference type="SAM" id="Phobius"/>
    </source>
</evidence>
<dbReference type="STRING" id="525918.SAMN05660964_01582"/>
<feature type="transmembrane region" description="Helical" evidence="1">
    <location>
        <begin position="12"/>
        <end position="31"/>
    </location>
</feature>
<keyword evidence="1" id="KW-1133">Transmembrane helix</keyword>
<name>A0A1H4B322_9GAMM</name>
<reference evidence="2 3" key="1">
    <citation type="submission" date="2016-10" db="EMBL/GenBank/DDBJ databases">
        <authorList>
            <person name="de Groot N.N."/>
        </authorList>
    </citation>
    <scope>NUCLEOTIDE SEQUENCE [LARGE SCALE GENOMIC DNA]</scope>
    <source>
        <strain evidence="2 3">DSM 21228</strain>
    </source>
</reference>
<sequence length="48" mass="5518">MSHFFSSAEGIVFMSVFTIVFILGFLGYLAWKFYKLSGHKPEPGEKSW</sequence>
<dbReference type="RefSeq" id="WP_175517880.1">
    <property type="nucleotide sequence ID" value="NZ_FNQP01000007.1"/>
</dbReference>
<proteinExistence type="predicted"/>
<keyword evidence="3" id="KW-1185">Reference proteome</keyword>
<dbReference type="Proteomes" id="UP000199397">
    <property type="component" value="Unassembled WGS sequence"/>
</dbReference>
<dbReference type="EMBL" id="FNQP01000007">
    <property type="protein sequence ID" value="SEA42605.1"/>
    <property type="molecule type" value="Genomic_DNA"/>
</dbReference>
<accession>A0A1H4B322</accession>
<evidence type="ECO:0000313" key="3">
    <source>
        <dbReference type="Proteomes" id="UP000199397"/>
    </source>
</evidence>
<evidence type="ECO:0000313" key="2">
    <source>
        <dbReference type="EMBL" id="SEA42605.1"/>
    </source>
</evidence>
<gene>
    <name evidence="2" type="ORF">SAMN05660964_01582</name>
</gene>
<keyword evidence="1" id="KW-0812">Transmembrane</keyword>